<evidence type="ECO:0000313" key="1">
    <source>
        <dbReference type="EMBL" id="JAD42117.1"/>
    </source>
</evidence>
<reference evidence="1" key="2">
    <citation type="journal article" date="2015" name="Data Brief">
        <title>Shoot transcriptome of the giant reed, Arundo donax.</title>
        <authorList>
            <person name="Barrero R.A."/>
            <person name="Guerrero F.D."/>
            <person name="Moolhuijzen P."/>
            <person name="Goolsby J.A."/>
            <person name="Tidwell J."/>
            <person name="Bellgard S.E."/>
            <person name="Bellgard M.I."/>
        </authorList>
    </citation>
    <scope>NUCLEOTIDE SEQUENCE</scope>
    <source>
        <tissue evidence="1">Shoot tissue taken approximately 20 cm above the soil surface</tissue>
    </source>
</reference>
<proteinExistence type="predicted"/>
<protein>
    <submittedName>
        <fullName evidence="1">Uncharacterized protein</fullName>
    </submittedName>
</protein>
<name>A0A0A9A533_ARUDO</name>
<accession>A0A0A9A533</accession>
<organism evidence="1">
    <name type="scientific">Arundo donax</name>
    <name type="common">Giant reed</name>
    <name type="synonym">Donax arundinaceus</name>
    <dbReference type="NCBI Taxonomy" id="35708"/>
    <lineage>
        <taxon>Eukaryota</taxon>
        <taxon>Viridiplantae</taxon>
        <taxon>Streptophyta</taxon>
        <taxon>Embryophyta</taxon>
        <taxon>Tracheophyta</taxon>
        <taxon>Spermatophyta</taxon>
        <taxon>Magnoliopsida</taxon>
        <taxon>Liliopsida</taxon>
        <taxon>Poales</taxon>
        <taxon>Poaceae</taxon>
        <taxon>PACMAD clade</taxon>
        <taxon>Arundinoideae</taxon>
        <taxon>Arundineae</taxon>
        <taxon>Arundo</taxon>
    </lineage>
</organism>
<reference evidence="1" key="1">
    <citation type="submission" date="2014-09" db="EMBL/GenBank/DDBJ databases">
        <authorList>
            <person name="Magalhaes I.L.F."/>
            <person name="Oliveira U."/>
            <person name="Santos F.R."/>
            <person name="Vidigal T.H.D.A."/>
            <person name="Brescovit A.D."/>
            <person name="Santos A.J."/>
        </authorList>
    </citation>
    <scope>NUCLEOTIDE SEQUENCE</scope>
    <source>
        <tissue evidence="1">Shoot tissue taken approximately 20 cm above the soil surface</tissue>
    </source>
</reference>
<dbReference type="EMBL" id="GBRH01255778">
    <property type="protein sequence ID" value="JAD42117.1"/>
    <property type="molecule type" value="Transcribed_RNA"/>
</dbReference>
<sequence>MFRNLKILELTQPMVLSKSKFFRRKFIFLVNRKKRLK</sequence>
<dbReference type="AlphaFoldDB" id="A0A0A9A533"/>